<evidence type="ECO:0000313" key="2">
    <source>
        <dbReference type="Proteomes" id="UP001500840"/>
    </source>
</evidence>
<name>A0ABP8M6F2_9BACT</name>
<dbReference type="RefSeq" id="WP_345318632.1">
    <property type="nucleotide sequence ID" value="NZ_BAABGA010000006.1"/>
</dbReference>
<dbReference type="EMBL" id="BAABGA010000006">
    <property type="protein sequence ID" value="GAA4444277.1"/>
    <property type="molecule type" value="Genomic_DNA"/>
</dbReference>
<organism evidence="1 2">
    <name type="scientific">Novipirellula rosea</name>
    <dbReference type="NCBI Taxonomy" id="1031540"/>
    <lineage>
        <taxon>Bacteria</taxon>
        <taxon>Pseudomonadati</taxon>
        <taxon>Planctomycetota</taxon>
        <taxon>Planctomycetia</taxon>
        <taxon>Pirellulales</taxon>
        <taxon>Pirellulaceae</taxon>
        <taxon>Novipirellula</taxon>
    </lineage>
</organism>
<protein>
    <recommendedName>
        <fullName evidence="3">YubB ferredoxin-like domain-containing protein</fullName>
    </recommendedName>
</protein>
<accession>A0ABP8M6F2</accession>
<keyword evidence="2" id="KW-1185">Reference proteome</keyword>
<evidence type="ECO:0008006" key="3">
    <source>
        <dbReference type="Google" id="ProtNLM"/>
    </source>
</evidence>
<proteinExistence type="predicted"/>
<comment type="caution">
    <text evidence="1">The sequence shown here is derived from an EMBL/GenBank/DDBJ whole genome shotgun (WGS) entry which is preliminary data.</text>
</comment>
<dbReference type="Proteomes" id="UP001500840">
    <property type="component" value="Unassembled WGS sequence"/>
</dbReference>
<sequence length="235" mass="27185">MTDFFNCMICASGSSYSIDQIQSLINEHTHANDDDDGEYTYFEELTDSSVIGYRWRSIEGEDGNEVLWGGQLSSFPGSIAEQLSLRFPDVTIKLKFTLDHDDYAAEEGIRVVEYKRGEGRLTYHCYEHYEFDATETEPIEHWLVSLSIADKAQGEKVVDALVRDGILEIYGNEYLSYRRSDDVLPWLKERFPDVKIEIAYWRPYHLQDADAEPKHFIGVAPAIPDRTQQVKTYRF</sequence>
<reference evidence="2" key="1">
    <citation type="journal article" date="2019" name="Int. J. Syst. Evol. Microbiol.">
        <title>The Global Catalogue of Microorganisms (GCM) 10K type strain sequencing project: providing services to taxonomists for standard genome sequencing and annotation.</title>
        <authorList>
            <consortium name="The Broad Institute Genomics Platform"/>
            <consortium name="The Broad Institute Genome Sequencing Center for Infectious Disease"/>
            <person name="Wu L."/>
            <person name="Ma J."/>
        </authorList>
    </citation>
    <scope>NUCLEOTIDE SEQUENCE [LARGE SCALE GENOMIC DNA]</scope>
    <source>
        <strain evidence="2">JCM 17759</strain>
    </source>
</reference>
<gene>
    <name evidence="1" type="ORF">GCM10023156_02400</name>
</gene>
<evidence type="ECO:0000313" key="1">
    <source>
        <dbReference type="EMBL" id="GAA4444277.1"/>
    </source>
</evidence>